<keyword evidence="2" id="KW-1185">Reference proteome</keyword>
<gene>
    <name evidence="1" type="ORF">SAMN02745129_2838</name>
</gene>
<sequence length="337" mass="38833">MHRLKDISNKDIPLPLYGSEIIDDVFCRFCISDFSAPLVVTFSHMGHKAQKADGLDSYKPWAFDFVKSCGFNSISFSCLGATNWYRSAKLEDELKLLSPLLDRFEVKLGYGGSMGGFGIGAFAKVLKLDRVLLINPISTLNADIAPWETRFSKWRNELDWSHGSFDGTDFESTGYVVYDPLYDLDRKHAFRYKNLTHLKVPGVGHSMPLHLKEMGALKKLFIDFANNQLDLHWFYKKVRNRKLYPRYYKWMLEHCKRTTPSRRKVISRHYNALNGYLGKSSSETDKLFGALRKAAIKLESTDLTLALDLMMQAKKIRTKSPFIDKKIIEYKRKLGQT</sequence>
<dbReference type="OrthoDB" id="5826754at2"/>
<evidence type="ECO:0000313" key="1">
    <source>
        <dbReference type="EMBL" id="SHH75973.1"/>
    </source>
</evidence>
<proteinExistence type="predicted"/>
<evidence type="ECO:0000313" key="2">
    <source>
        <dbReference type="Proteomes" id="UP000184268"/>
    </source>
</evidence>
<organism evidence="1 2">
    <name type="scientific">Ferrimonas marina</name>
    <dbReference type="NCBI Taxonomy" id="299255"/>
    <lineage>
        <taxon>Bacteria</taxon>
        <taxon>Pseudomonadati</taxon>
        <taxon>Pseudomonadota</taxon>
        <taxon>Gammaproteobacteria</taxon>
        <taxon>Alteromonadales</taxon>
        <taxon>Ferrimonadaceae</taxon>
        <taxon>Ferrimonas</taxon>
    </lineage>
</organism>
<dbReference type="AlphaFoldDB" id="A0A1M5VM32"/>
<dbReference type="RefSeq" id="WP_143165686.1">
    <property type="nucleotide sequence ID" value="NZ_FQXG01000004.1"/>
</dbReference>
<dbReference type="SUPFAM" id="SSF53474">
    <property type="entry name" value="alpha/beta-Hydrolases"/>
    <property type="match status" value="1"/>
</dbReference>
<name>A0A1M5VM32_9GAMM</name>
<dbReference type="InterPro" id="IPR029058">
    <property type="entry name" value="AB_hydrolase_fold"/>
</dbReference>
<reference evidence="1 2" key="1">
    <citation type="submission" date="2016-11" db="EMBL/GenBank/DDBJ databases">
        <authorList>
            <person name="Jaros S."/>
            <person name="Januszkiewicz K."/>
            <person name="Wedrychowicz H."/>
        </authorList>
    </citation>
    <scope>NUCLEOTIDE SEQUENCE [LARGE SCALE GENOMIC DNA]</scope>
    <source>
        <strain evidence="1 2">DSM 16917</strain>
    </source>
</reference>
<accession>A0A1M5VM32</accession>
<protein>
    <submittedName>
        <fullName evidence="1">Uncharacterized protein</fullName>
    </submittedName>
</protein>
<dbReference type="STRING" id="299255.SAMN02745129_2838"/>
<dbReference type="Proteomes" id="UP000184268">
    <property type="component" value="Unassembled WGS sequence"/>
</dbReference>
<dbReference type="EMBL" id="FQXG01000004">
    <property type="protein sequence ID" value="SHH75973.1"/>
    <property type="molecule type" value="Genomic_DNA"/>
</dbReference>